<dbReference type="Proteomes" id="UP001301958">
    <property type="component" value="Unassembled WGS sequence"/>
</dbReference>
<dbReference type="AlphaFoldDB" id="A0AAN7BT00"/>
<dbReference type="PANTHER" id="PTHR10701:SF5">
    <property type="entry name" value="N-ALPHA-ACETYLTRANSFERASE 38, NATC AUXILIARY SUBUNIT"/>
    <property type="match status" value="1"/>
</dbReference>
<evidence type="ECO:0000259" key="2">
    <source>
        <dbReference type="PROSITE" id="PS52002"/>
    </source>
</evidence>
<reference evidence="3" key="1">
    <citation type="journal article" date="2023" name="Mol. Phylogenet. Evol.">
        <title>Genome-scale phylogeny and comparative genomics of the fungal order Sordariales.</title>
        <authorList>
            <person name="Hensen N."/>
            <person name="Bonometti L."/>
            <person name="Westerberg I."/>
            <person name="Brannstrom I.O."/>
            <person name="Guillou S."/>
            <person name="Cros-Aarteil S."/>
            <person name="Calhoun S."/>
            <person name="Haridas S."/>
            <person name="Kuo A."/>
            <person name="Mondo S."/>
            <person name="Pangilinan J."/>
            <person name="Riley R."/>
            <person name="LaButti K."/>
            <person name="Andreopoulos B."/>
            <person name="Lipzen A."/>
            <person name="Chen C."/>
            <person name="Yan M."/>
            <person name="Daum C."/>
            <person name="Ng V."/>
            <person name="Clum A."/>
            <person name="Steindorff A."/>
            <person name="Ohm R.A."/>
            <person name="Martin F."/>
            <person name="Silar P."/>
            <person name="Natvig D.O."/>
            <person name="Lalanne C."/>
            <person name="Gautier V."/>
            <person name="Ament-Velasquez S.L."/>
            <person name="Kruys A."/>
            <person name="Hutchinson M.I."/>
            <person name="Powell A.J."/>
            <person name="Barry K."/>
            <person name="Miller A.N."/>
            <person name="Grigoriev I.V."/>
            <person name="Debuchy R."/>
            <person name="Gladieux P."/>
            <person name="Hiltunen Thoren M."/>
            <person name="Johannesson H."/>
        </authorList>
    </citation>
    <scope>NUCLEOTIDE SEQUENCE</scope>
    <source>
        <strain evidence="3">CBS 990.96</strain>
    </source>
</reference>
<dbReference type="EMBL" id="MU865312">
    <property type="protein sequence ID" value="KAK4229059.1"/>
    <property type="molecule type" value="Genomic_DNA"/>
</dbReference>
<feature type="domain" description="Sm" evidence="2">
    <location>
        <begin position="33"/>
        <end position="125"/>
    </location>
</feature>
<feature type="compositionally biased region" description="Low complexity" evidence="1">
    <location>
        <begin position="173"/>
        <end position="185"/>
    </location>
</feature>
<dbReference type="GO" id="GO:0031417">
    <property type="term" value="C:NatC complex"/>
    <property type="evidence" value="ECO:0007669"/>
    <property type="project" value="InterPro"/>
</dbReference>
<dbReference type="Pfam" id="PF01423">
    <property type="entry name" value="LSM"/>
    <property type="match status" value="1"/>
</dbReference>
<evidence type="ECO:0000313" key="4">
    <source>
        <dbReference type="Proteomes" id="UP001301958"/>
    </source>
</evidence>
<feature type="compositionally biased region" description="Basic and acidic residues" evidence="1">
    <location>
        <begin position="133"/>
        <end position="171"/>
    </location>
</feature>
<evidence type="ECO:0000313" key="3">
    <source>
        <dbReference type="EMBL" id="KAK4229059.1"/>
    </source>
</evidence>
<dbReference type="PANTHER" id="PTHR10701">
    <property type="entry name" value="SMALL NUCLEAR RIBONUCLEOPROTEIN-ASSOCIATED PROTEIN B AND N"/>
    <property type="match status" value="1"/>
</dbReference>
<dbReference type="InterPro" id="IPR001163">
    <property type="entry name" value="Sm_dom_euk/arc"/>
</dbReference>
<organism evidence="3 4">
    <name type="scientific">Podospora fimiseda</name>
    <dbReference type="NCBI Taxonomy" id="252190"/>
    <lineage>
        <taxon>Eukaryota</taxon>
        <taxon>Fungi</taxon>
        <taxon>Dikarya</taxon>
        <taxon>Ascomycota</taxon>
        <taxon>Pezizomycotina</taxon>
        <taxon>Sordariomycetes</taxon>
        <taxon>Sordariomycetidae</taxon>
        <taxon>Sordariales</taxon>
        <taxon>Podosporaceae</taxon>
        <taxon>Podospora</taxon>
    </lineage>
</organism>
<evidence type="ECO:0000256" key="1">
    <source>
        <dbReference type="SAM" id="MobiDB-lite"/>
    </source>
</evidence>
<dbReference type="InterPro" id="IPR050914">
    <property type="entry name" value="snRNP_SmB/NAA38-like"/>
</dbReference>
<dbReference type="PROSITE" id="PS52002">
    <property type="entry name" value="SM"/>
    <property type="match status" value="1"/>
</dbReference>
<dbReference type="SUPFAM" id="SSF50182">
    <property type="entry name" value="Sm-like ribonucleoproteins"/>
    <property type="match status" value="1"/>
</dbReference>
<name>A0AAN7BT00_9PEZI</name>
<sequence>MNMNNQHHFPLRPLRPLTPLNYDTLPTPSSRPEASDFLQTLLNKNLRITTTDTRIFLGSFKCTDSESNIILQNVYEYRPPISEQILAAAEDAKNGKVKLDMSSRYLGLVVVPGRHIVKIEVEEFKSQLRGLRRREEEPKEREREEEVKEVEKDESKGEVKDEEKYENKETDGTTTTAAVAETVPVAEPVAATSTAGVTETVRAAS</sequence>
<dbReference type="InterPro" id="IPR047575">
    <property type="entry name" value="Sm"/>
</dbReference>
<gene>
    <name evidence="3" type="ORF">QBC38DRAFT_473613</name>
</gene>
<keyword evidence="4" id="KW-1185">Reference proteome</keyword>
<dbReference type="CDD" id="cd06168">
    <property type="entry name" value="LSMD1"/>
    <property type="match status" value="1"/>
</dbReference>
<dbReference type="SMART" id="SM00651">
    <property type="entry name" value="Sm"/>
    <property type="match status" value="1"/>
</dbReference>
<protein>
    <recommendedName>
        <fullName evidence="2">Sm domain-containing protein</fullName>
    </recommendedName>
</protein>
<dbReference type="Gene3D" id="2.30.30.100">
    <property type="match status" value="1"/>
</dbReference>
<dbReference type="InterPro" id="IPR010920">
    <property type="entry name" value="LSM_dom_sf"/>
</dbReference>
<dbReference type="GO" id="GO:0003723">
    <property type="term" value="F:RNA binding"/>
    <property type="evidence" value="ECO:0007669"/>
    <property type="project" value="InterPro"/>
</dbReference>
<dbReference type="InterPro" id="IPR034110">
    <property type="entry name" value="LSMD1_Sm"/>
</dbReference>
<proteinExistence type="predicted"/>
<feature type="region of interest" description="Disordered" evidence="1">
    <location>
        <begin position="129"/>
        <end position="185"/>
    </location>
</feature>
<reference evidence="3" key="2">
    <citation type="submission" date="2023-05" db="EMBL/GenBank/DDBJ databases">
        <authorList>
            <consortium name="Lawrence Berkeley National Laboratory"/>
            <person name="Steindorff A."/>
            <person name="Hensen N."/>
            <person name="Bonometti L."/>
            <person name="Westerberg I."/>
            <person name="Brannstrom I.O."/>
            <person name="Guillou S."/>
            <person name="Cros-Aarteil S."/>
            <person name="Calhoun S."/>
            <person name="Haridas S."/>
            <person name="Kuo A."/>
            <person name="Mondo S."/>
            <person name="Pangilinan J."/>
            <person name="Riley R."/>
            <person name="Labutti K."/>
            <person name="Andreopoulos B."/>
            <person name="Lipzen A."/>
            <person name="Chen C."/>
            <person name="Yanf M."/>
            <person name="Daum C."/>
            <person name="Ng V."/>
            <person name="Clum A."/>
            <person name="Ohm R."/>
            <person name="Martin F."/>
            <person name="Silar P."/>
            <person name="Natvig D."/>
            <person name="Lalanne C."/>
            <person name="Gautier V."/>
            <person name="Ament-Velasquez S.L."/>
            <person name="Kruys A."/>
            <person name="Hutchinson M.I."/>
            <person name="Powell A.J."/>
            <person name="Barry K."/>
            <person name="Miller A.N."/>
            <person name="Grigoriev I.V."/>
            <person name="Debuchy R."/>
            <person name="Gladieux P."/>
            <person name="Thoren M.H."/>
            <person name="Johannesson H."/>
        </authorList>
    </citation>
    <scope>NUCLEOTIDE SEQUENCE</scope>
    <source>
        <strain evidence="3">CBS 990.96</strain>
    </source>
</reference>
<comment type="caution">
    <text evidence="3">The sequence shown here is derived from an EMBL/GenBank/DDBJ whole genome shotgun (WGS) entry which is preliminary data.</text>
</comment>
<accession>A0AAN7BT00</accession>